<dbReference type="GO" id="GO:0008171">
    <property type="term" value="F:O-methyltransferase activity"/>
    <property type="evidence" value="ECO:0007669"/>
    <property type="project" value="InterPro"/>
</dbReference>
<dbReference type="Proteomes" id="UP000235371">
    <property type="component" value="Unassembled WGS sequence"/>
</dbReference>
<dbReference type="AlphaFoldDB" id="A0A2J6TIJ1"/>
<dbReference type="InterPro" id="IPR029063">
    <property type="entry name" value="SAM-dependent_MTases_sf"/>
</dbReference>
<evidence type="ECO:0000313" key="5">
    <source>
        <dbReference type="EMBL" id="PMD62788.1"/>
    </source>
</evidence>
<dbReference type="Gene3D" id="1.10.10.10">
    <property type="entry name" value="Winged helix-like DNA-binding domain superfamily/Winged helix DNA-binding domain"/>
    <property type="match status" value="1"/>
</dbReference>
<dbReference type="InterPro" id="IPR016461">
    <property type="entry name" value="COMT-like"/>
</dbReference>
<keyword evidence="6" id="KW-1185">Reference proteome</keyword>
<dbReference type="Pfam" id="PF00891">
    <property type="entry name" value="Methyltransf_2"/>
    <property type="match status" value="1"/>
</dbReference>
<gene>
    <name evidence="5" type="ORF">K444DRAFT_586124</name>
</gene>
<dbReference type="InParanoid" id="A0A2J6TIJ1"/>
<evidence type="ECO:0000256" key="2">
    <source>
        <dbReference type="ARBA" id="ARBA00022679"/>
    </source>
</evidence>
<feature type="domain" description="O-methyltransferase C-terminal" evidence="4">
    <location>
        <begin position="243"/>
        <end position="454"/>
    </location>
</feature>
<evidence type="ECO:0000256" key="3">
    <source>
        <dbReference type="ARBA" id="ARBA00022691"/>
    </source>
</evidence>
<proteinExistence type="predicted"/>
<dbReference type="InterPro" id="IPR001077">
    <property type="entry name" value="COMT_C"/>
</dbReference>
<protein>
    <submittedName>
        <fullName evidence="5">S-adenosyl-L-methionine-dependent methyltransferase</fullName>
    </submittedName>
</protein>
<dbReference type="Gene3D" id="3.40.50.150">
    <property type="entry name" value="Vaccinia Virus protein VP39"/>
    <property type="match status" value="1"/>
</dbReference>
<dbReference type="RefSeq" id="XP_024739692.1">
    <property type="nucleotide sequence ID" value="XM_024877961.1"/>
</dbReference>
<name>A0A2J6TIJ1_9HELO</name>
<evidence type="ECO:0000259" key="4">
    <source>
        <dbReference type="Pfam" id="PF00891"/>
    </source>
</evidence>
<dbReference type="EMBL" id="KZ613783">
    <property type="protein sequence ID" value="PMD62788.1"/>
    <property type="molecule type" value="Genomic_DNA"/>
</dbReference>
<dbReference type="SUPFAM" id="SSF53335">
    <property type="entry name" value="S-adenosyl-L-methionine-dependent methyltransferases"/>
    <property type="match status" value="1"/>
</dbReference>
<dbReference type="SUPFAM" id="SSF46785">
    <property type="entry name" value="Winged helix' DNA-binding domain"/>
    <property type="match status" value="1"/>
</dbReference>
<keyword evidence="2 5" id="KW-0808">Transferase</keyword>
<keyword evidence="1 5" id="KW-0489">Methyltransferase</keyword>
<dbReference type="PANTHER" id="PTHR43712:SF16">
    <property type="entry name" value="O-METHYLTRANSFERASE ELCB"/>
    <property type="match status" value="1"/>
</dbReference>
<dbReference type="GO" id="GO:0032259">
    <property type="term" value="P:methylation"/>
    <property type="evidence" value="ECO:0007669"/>
    <property type="project" value="UniProtKB-KW"/>
</dbReference>
<keyword evidence="3" id="KW-0949">S-adenosyl-L-methionine</keyword>
<dbReference type="InterPro" id="IPR036390">
    <property type="entry name" value="WH_DNA-bd_sf"/>
</dbReference>
<dbReference type="PANTHER" id="PTHR43712">
    <property type="entry name" value="PUTATIVE (AFU_ORTHOLOGUE AFUA_4G14580)-RELATED"/>
    <property type="match status" value="1"/>
</dbReference>
<organism evidence="5 6">
    <name type="scientific">Hyaloscypha bicolor E</name>
    <dbReference type="NCBI Taxonomy" id="1095630"/>
    <lineage>
        <taxon>Eukaryota</taxon>
        <taxon>Fungi</taxon>
        <taxon>Dikarya</taxon>
        <taxon>Ascomycota</taxon>
        <taxon>Pezizomycotina</taxon>
        <taxon>Leotiomycetes</taxon>
        <taxon>Helotiales</taxon>
        <taxon>Hyaloscyphaceae</taxon>
        <taxon>Hyaloscypha</taxon>
        <taxon>Hyaloscypha bicolor</taxon>
    </lineage>
</organism>
<dbReference type="GeneID" id="36586038"/>
<evidence type="ECO:0000313" key="6">
    <source>
        <dbReference type="Proteomes" id="UP000235371"/>
    </source>
</evidence>
<accession>A0A2J6TIJ1</accession>
<dbReference type="PROSITE" id="PS51683">
    <property type="entry name" value="SAM_OMT_II"/>
    <property type="match status" value="1"/>
</dbReference>
<evidence type="ECO:0000256" key="1">
    <source>
        <dbReference type="ARBA" id="ARBA00022603"/>
    </source>
</evidence>
<dbReference type="OrthoDB" id="1606438at2759"/>
<sequence length="480" mass="53175">MDFISQFTASFLFVILSILAVGSLPQFLARLFPSKPASKNRELSTKSGNAELSIASLSDQISELSSQISACLSEAGQSEPDFSTSVASVLLTTPEYESLRASLNDAALDLLRLVNGPRNTLRTMCFSHYDLSSLQIALERGFFVHVPLPKEIQGKEDAGIHIARIAEKAKMDVDRAARVLRLLATHRIFEEVGSGSGRFRHTAMSALMARDKDFHAMAHMQMDEIFKAASELSTLLDRHFAYVSDTENSAFRTRFGVTTYAYYEQNPLKGARFAQSMDAWSRMNGQIAELHRSFPWASLKNGKIVDIGGGSGHISIGLAREFPDLRFIVQDVSTKMLSQAQEDIVASLGGRVTFQQHSFFEPQPVHDANAFLLRQCLHNYNSSDCVGIIRALVPALEKCNAGPPFLINDIILPESGSTTRYVDHHLRQVDLTMMVTLGAKQRTAREFENLLKQANERFEVVRVAQNPLGAGLLESYLKVA</sequence>
<reference evidence="5 6" key="1">
    <citation type="submission" date="2016-04" db="EMBL/GenBank/DDBJ databases">
        <title>A degradative enzymes factory behind the ericoid mycorrhizal symbiosis.</title>
        <authorList>
            <consortium name="DOE Joint Genome Institute"/>
            <person name="Martino E."/>
            <person name="Morin E."/>
            <person name="Grelet G."/>
            <person name="Kuo A."/>
            <person name="Kohler A."/>
            <person name="Daghino S."/>
            <person name="Barry K."/>
            <person name="Choi C."/>
            <person name="Cichocki N."/>
            <person name="Clum A."/>
            <person name="Copeland A."/>
            <person name="Hainaut M."/>
            <person name="Haridas S."/>
            <person name="Labutti K."/>
            <person name="Lindquist E."/>
            <person name="Lipzen A."/>
            <person name="Khouja H.-R."/>
            <person name="Murat C."/>
            <person name="Ohm R."/>
            <person name="Olson A."/>
            <person name="Spatafora J."/>
            <person name="Veneault-Fourrey C."/>
            <person name="Henrissat B."/>
            <person name="Grigoriev I."/>
            <person name="Martin F."/>
            <person name="Perotto S."/>
        </authorList>
    </citation>
    <scope>NUCLEOTIDE SEQUENCE [LARGE SCALE GENOMIC DNA]</scope>
    <source>
        <strain evidence="5 6">E</strain>
    </source>
</reference>
<dbReference type="InterPro" id="IPR036388">
    <property type="entry name" value="WH-like_DNA-bd_sf"/>
</dbReference>